<proteinExistence type="predicted"/>
<dbReference type="FunFam" id="3.30.420.10:FF:000051">
    <property type="entry name" value="DNA polymerase I"/>
    <property type="match status" value="1"/>
</dbReference>
<name>A0AAW1S1Z2_9CHLO</name>
<dbReference type="GO" id="GO:0006261">
    <property type="term" value="P:DNA-templated DNA replication"/>
    <property type="evidence" value="ECO:0007669"/>
    <property type="project" value="InterPro"/>
</dbReference>
<evidence type="ECO:0000313" key="4">
    <source>
        <dbReference type="EMBL" id="KAK9839857.1"/>
    </source>
</evidence>
<dbReference type="Pfam" id="PF00476">
    <property type="entry name" value="DNA_pol_A"/>
    <property type="match status" value="2"/>
</dbReference>
<dbReference type="PRINTS" id="PR00868">
    <property type="entry name" value="DNAPOLI"/>
</dbReference>
<dbReference type="SMART" id="SM00482">
    <property type="entry name" value="POLAc"/>
    <property type="match status" value="1"/>
</dbReference>
<keyword evidence="1" id="KW-0235">DNA replication</keyword>
<dbReference type="CDD" id="cd08640">
    <property type="entry name" value="DNA_pol_A_plastid_like"/>
    <property type="match status" value="1"/>
</dbReference>
<protein>
    <recommendedName>
        <fullName evidence="3">DNA-directed DNA polymerase family A palm domain-containing protein</fullName>
    </recommendedName>
</protein>
<evidence type="ECO:0000256" key="2">
    <source>
        <dbReference type="SAM" id="MobiDB-lite"/>
    </source>
</evidence>
<dbReference type="GO" id="GO:0003677">
    <property type="term" value="F:DNA binding"/>
    <property type="evidence" value="ECO:0007669"/>
    <property type="project" value="InterPro"/>
</dbReference>
<dbReference type="GO" id="GO:0006302">
    <property type="term" value="P:double-strand break repair"/>
    <property type="evidence" value="ECO:0007669"/>
    <property type="project" value="TreeGrafter"/>
</dbReference>
<feature type="compositionally biased region" description="Low complexity" evidence="2">
    <location>
        <begin position="73"/>
        <end position="86"/>
    </location>
</feature>
<dbReference type="GO" id="GO:0008408">
    <property type="term" value="F:3'-5' exonuclease activity"/>
    <property type="evidence" value="ECO:0007669"/>
    <property type="project" value="InterPro"/>
</dbReference>
<sequence>MGPAGAGGRHGDGGGRGGGRHGARIATQAVPQAAAQADSLVDFDVVEADREASGLALPPAAAVSEALERAEWPAPASNGAPPAGAALQATSQASGAHEAKVSARPALVGLKPPPDVCVVDTPRAAERVAALLNGPLRDRVFACDTEVSRIDVTKESPCGHGYVTCLSIFCGPDVHFGEKPPGKDGVRQSQLWVDTLLLGRPGDEKKGRKVLAAFAPFFEDEGIAKVWHNYSFDRHVLANMGVAVGGFAGDTMHMARLWDSSRKGKGYSLETLSSDKDLMKGTVVGSDPRAKVSMKKIFGRPNTKKDGTPGKLVVLPAVEELQTGADTRGAWIDYSAHDARATAELRQALATRLAASPCTMDKDVRDATGHGGEVYTMLDLYNDYWRPFGALLTDMEKAGMMVNREHLAAGEVRALQDQEDAKTRFRRWAAARVPAAEQMNICSGPQIRQLLFPGVPNRKPDAGNLEMERVFKVPNDSGVIEEGRKLPKKQVGITLWGAWGRGVPCPLVPDVYTPSGWPAVSTPVLRALAGKPGAAKKALAELDGANLAVPEGEVPVEEMMADPAVAALAAAGDGGDALATLSADANPADLADWPKKGYGHLYAAFGGGRAGLEACAAVDALCEVGAIDTLLSNFMRPLQGDAISTSDGPGRHRVHCSLNINTETGRLSARRPNLQNQPALEKDRYKVRKAFTADVEKGNTLVVADYGQLELRLLAHMASCRSMREAFELGGDFHSRTALNMYDHIQQAVTEGACLLEWDGGASGHEPPPVPLLKDMFGSERRKAKVLNFSIAYGKTAHGLARDWGTSLAEAEETVERWYSDRPEVREWQRRQRKLAMEKGFVRTLLGRERRLPDARQRGAAQGHALRAAINTPIQGSAADVATAAMLTIARNERLRDLGWTMLLQVHDEVILEGPKESAEEAQALVVACMERPFAGQNPLSVDLVVDSNVADTWYDAK</sequence>
<organism evidence="4 5">
    <name type="scientific">Elliptochloris bilobata</name>
    <dbReference type="NCBI Taxonomy" id="381761"/>
    <lineage>
        <taxon>Eukaryota</taxon>
        <taxon>Viridiplantae</taxon>
        <taxon>Chlorophyta</taxon>
        <taxon>core chlorophytes</taxon>
        <taxon>Trebouxiophyceae</taxon>
        <taxon>Trebouxiophyceae incertae sedis</taxon>
        <taxon>Elliptochloris clade</taxon>
        <taxon>Elliptochloris</taxon>
    </lineage>
</organism>
<dbReference type="GO" id="GO:0003887">
    <property type="term" value="F:DNA-directed DNA polymerase activity"/>
    <property type="evidence" value="ECO:0007669"/>
    <property type="project" value="InterPro"/>
</dbReference>
<dbReference type="PANTHER" id="PTHR10133">
    <property type="entry name" value="DNA POLYMERASE I"/>
    <property type="match status" value="1"/>
</dbReference>
<feature type="domain" description="DNA-directed DNA polymerase family A palm" evidence="3">
    <location>
        <begin position="686"/>
        <end position="918"/>
    </location>
</feature>
<dbReference type="Gene3D" id="3.30.420.10">
    <property type="entry name" value="Ribonuclease H-like superfamily/Ribonuclease H"/>
    <property type="match status" value="1"/>
</dbReference>
<accession>A0AAW1S1Z2</accession>
<dbReference type="InterPro" id="IPR043502">
    <property type="entry name" value="DNA/RNA_pol_sf"/>
</dbReference>
<reference evidence="4 5" key="1">
    <citation type="journal article" date="2024" name="Nat. Commun.">
        <title>Phylogenomics reveals the evolutionary origins of lichenization in chlorophyte algae.</title>
        <authorList>
            <person name="Puginier C."/>
            <person name="Libourel C."/>
            <person name="Otte J."/>
            <person name="Skaloud P."/>
            <person name="Haon M."/>
            <person name="Grisel S."/>
            <person name="Petersen M."/>
            <person name="Berrin J.G."/>
            <person name="Delaux P.M."/>
            <person name="Dal Grande F."/>
            <person name="Keller J."/>
        </authorList>
    </citation>
    <scope>NUCLEOTIDE SEQUENCE [LARGE SCALE GENOMIC DNA]</scope>
    <source>
        <strain evidence="4 5">SAG 245.80</strain>
    </source>
</reference>
<evidence type="ECO:0000259" key="3">
    <source>
        <dbReference type="SMART" id="SM00482"/>
    </source>
</evidence>
<dbReference type="EMBL" id="JALJOU010000014">
    <property type="protein sequence ID" value="KAK9839857.1"/>
    <property type="molecule type" value="Genomic_DNA"/>
</dbReference>
<dbReference type="InterPro" id="IPR002562">
    <property type="entry name" value="3'-5'_exonuclease_dom"/>
</dbReference>
<evidence type="ECO:0000256" key="1">
    <source>
        <dbReference type="ARBA" id="ARBA00022705"/>
    </source>
</evidence>
<feature type="region of interest" description="Disordered" evidence="2">
    <location>
        <begin position="1"/>
        <end position="23"/>
    </location>
</feature>
<dbReference type="InterPro" id="IPR012337">
    <property type="entry name" value="RNaseH-like_sf"/>
</dbReference>
<evidence type="ECO:0000313" key="5">
    <source>
        <dbReference type="Proteomes" id="UP001445335"/>
    </source>
</evidence>
<dbReference type="SUPFAM" id="SSF56672">
    <property type="entry name" value="DNA/RNA polymerases"/>
    <property type="match status" value="1"/>
</dbReference>
<dbReference type="Pfam" id="PF01612">
    <property type="entry name" value="DNA_pol_A_exo1"/>
    <property type="match status" value="1"/>
</dbReference>
<dbReference type="AlphaFoldDB" id="A0AAW1S1Z2"/>
<dbReference type="Gene3D" id="3.30.70.370">
    <property type="match status" value="1"/>
</dbReference>
<feature type="region of interest" description="Disordered" evidence="2">
    <location>
        <begin position="73"/>
        <end position="95"/>
    </location>
</feature>
<dbReference type="InterPro" id="IPR036397">
    <property type="entry name" value="RNaseH_sf"/>
</dbReference>
<dbReference type="Gene3D" id="1.10.150.20">
    <property type="entry name" value="5' to 3' exonuclease, C-terminal subdomain"/>
    <property type="match status" value="1"/>
</dbReference>
<gene>
    <name evidence="4" type="ORF">WJX81_006741</name>
</gene>
<dbReference type="InterPro" id="IPR001098">
    <property type="entry name" value="DNA-dir_DNA_pol_A_palm_dom"/>
</dbReference>
<comment type="caution">
    <text evidence="4">The sequence shown here is derived from an EMBL/GenBank/DDBJ whole genome shotgun (WGS) entry which is preliminary data.</text>
</comment>
<dbReference type="PANTHER" id="PTHR10133:SF27">
    <property type="entry name" value="DNA POLYMERASE NU"/>
    <property type="match status" value="1"/>
</dbReference>
<dbReference type="Proteomes" id="UP001445335">
    <property type="component" value="Unassembled WGS sequence"/>
</dbReference>
<dbReference type="SUPFAM" id="SSF53098">
    <property type="entry name" value="Ribonuclease H-like"/>
    <property type="match status" value="1"/>
</dbReference>
<keyword evidence="5" id="KW-1185">Reference proteome</keyword>
<dbReference type="InterPro" id="IPR002298">
    <property type="entry name" value="DNA_polymerase_A"/>
</dbReference>